<dbReference type="EMBL" id="CACTIH010001928">
    <property type="protein sequence ID" value="CAA2968995.1"/>
    <property type="molecule type" value="Genomic_DNA"/>
</dbReference>
<dbReference type="AlphaFoldDB" id="A0A8S0QTB8"/>
<gene>
    <name evidence="2" type="ORF">OLEA9_A001694</name>
</gene>
<accession>A0A8S0QTB8</accession>
<protein>
    <submittedName>
        <fullName evidence="2">Uncharacterized protein</fullName>
    </submittedName>
</protein>
<dbReference type="Proteomes" id="UP000594638">
    <property type="component" value="Unassembled WGS sequence"/>
</dbReference>
<evidence type="ECO:0000313" key="3">
    <source>
        <dbReference type="Proteomes" id="UP000594638"/>
    </source>
</evidence>
<comment type="caution">
    <text evidence="2">The sequence shown here is derived from an EMBL/GenBank/DDBJ whole genome shotgun (WGS) entry which is preliminary data.</text>
</comment>
<dbReference type="Gramene" id="OE9A001694T1">
    <property type="protein sequence ID" value="OE9A001694C1"/>
    <property type="gene ID" value="OE9A001694"/>
</dbReference>
<organism evidence="2 3">
    <name type="scientific">Olea europaea subsp. europaea</name>
    <dbReference type="NCBI Taxonomy" id="158383"/>
    <lineage>
        <taxon>Eukaryota</taxon>
        <taxon>Viridiplantae</taxon>
        <taxon>Streptophyta</taxon>
        <taxon>Embryophyta</taxon>
        <taxon>Tracheophyta</taxon>
        <taxon>Spermatophyta</taxon>
        <taxon>Magnoliopsida</taxon>
        <taxon>eudicotyledons</taxon>
        <taxon>Gunneridae</taxon>
        <taxon>Pentapetalae</taxon>
        <taxon>asterids</taxon>
        <taxon>lamiids</taxon>
        <taxon>Lamiales</taxon>
        <taxon>Oleaceae</taxon>
        <taxon>Oleeae</taxon>
        <taxon>Olea</taxon>
    </lineage>
</organism>
<sequence length="94" mass="10272">MAMSNSDDGEDLSSPALENPPTGEDDNGGGEIGNFVAVWALDNMTKVKMLGYLLFDGLTVAKVRRKAPATSTVIKVFSSTSDTWENWREKVELF</sequence>
<name>A0A8S0QTB8_OLEEU</name>
<proteinExistence type="predicted"/>
<keyword evidence="3" id="KW-1185">Reference proteome</keyword>
<feature type="region of interest" description="Disordered" evidence="1">
    <location>
        <begin position="1"/>
        <end position="30"/>
    </location>
</feature>
<reference evidence="2 3" key="1">
    <citation type="submission" date="2019-12" db="EMBL/GenBank/DDBJ databases">
        <authorList>
            <person name="Alioto T."/>
            <person name="Alioto T."/>
            <person name="Gomez Garrido J."/>
        </authorList>
    </citation>
    <scope>NUCLEOTIDE SEQUENCE [LARGE SCALE GENOMIC DNA]</scope>
</reference>
<evidence type="ECO:0000313" key="2">
    <source>
        <dbReference type="EMBL" id="CAA2968995.1"/>
    </source>
</evidence>
<evidence type="ECO:0000256" key="1">
    <source>
        <dbReference type="SAM" id="MobiDB-lite"/>
    </source>
</evidence>